<evidence type="ECO:0000259" key="8">
    <source>
        <dbReference type="Pfam" id="PF02836"/>
    </source>
</evidence>
<dbReference type="InterPro" id="IPR036156">
    <property type="entry name" value="Beta-gal/glucu_dom_sf"/>
</dbReference>
<dbReference type="GO" id="GO:0004553">
    <property type="term" value="F:hydrolase activity, hydrolyzing O-glycosyl compounds"/>
    <property type="evidence" value="ECO:0007669"/>
    <property type="project" value="InterPro"/>
</dbReference>
<dbReference type="PANTHER" id="PTHR43730:SF1">
    <property type="entry name" value="BETA-MANNOSIDASE"/>
    <property type="match status" value="1"/>
</dbReference>
<protein>
    <recommendedName>
        <fullName evidence="3">beta-mannosidase</fullName>
        <ecNumber evidence="3">3.2.1.25</ecNumber>
    </recommendedName>
</protein>
<dbReference type="InterPro" id="IPR013783">
    <property type="entry name" value="Ig-like_fold"/>
</dbReference>
<dbReference type="SUPFAM" id="SSF49303">
    <property type="entry name" value="beta-Galactosidase/glucuronidase domain"/>
    <property type="match status" value="1"/>
</dbReference>
<dbReference type="InterPro" id="IPR017853">
    <property type="entry name" value="GH"/>
</dbReference>
<dbReference type="OrthoDB" id="9801077at2"/>
<comment type="catalytic activity">
    <reaction evidence="1">
        <text>Hydrolysis of terminal, non-reducing beta-D-mannose residues in beta-D-mannosides.</text>
        <dbReference type="EC" id="3.2.1.25"/>
    </reaction>
</comment>
<dbReference type="Pfam" id="PF00703">
    <property type="entry name" value="Glyco_hydro_2"/>
    <property type="match status" value="1"/>
</dbReference>
<reference evidence="10 11" key="1">
    <citation type="journal article" date="2009" name="PLoS ONE">
        <title>Genome analysis of the anaerobic thermohalophilic bacterium Halothermothrix orenii.</title>
        <authorList>
            <person name="Mavromatis K."/>
            <person name="Ivanova N."/>
            <person name="Anderson I."/>
            <person name="Lykidis A."/>
            <person name="Hooper S.D."/>
            <person name="Sun H."/>
            <person name="Kunin V."/>
            <person name="Lapidus A."/>
            <person name="Hugenholtz P."/>
            <person name="Patel B."/>
            <person name="Kyrpides N.C."/>
        </authorList>
    </citation>
    <scope>NUCLEOTIDE SEQUENCE [LARGE SCALE GENOMIC DNA]</scope>
    <source>
        <strain evidence="11">H 168 / OCM 544 / DSM 9562</strain>
    </source>
</reference>
<dbReference type="Pfam" id="PF22666">
    <property type="entry name" value="Glyco_hydro_2_N2"/>
    <property type="match status" value="1"/>
</dbReference>
<dbReference type="RefSeq" id="WP_012636489.1">
    <property type="nucleotide sequence ID" value="NC_011899.1"/>
</dbReference>
<accession>B8CYD7</accession>
<dbReference type="EC" id="3.2.1.25" evidence="3"/>
<evidence type="ECO:0000313" key="10">
    <source>
        <dbReference type="EMBL" id="ACL70306.1"/>
    </source>
</evidence>
<dbReference type="SUPFAM" id="SSF51445">
    <property type="entry name" value="(Trans)glycosidases"/>
    <property type="match status" value="1"/>
</dbReference>
<feature type="domain" description="Glycoside hydrolase family 2 immunoglobulin-like beta-sandwich" evidence="7">
    <location>
        <begin position="193"/>
        <end position="306"/>
    </location>
</feature>
<dbReference type="PANTHER" id="PTHR43730">
    <property type="entry name" value="BETA-MANNOSIDASE"/>
    <property type="match status" value="1"/>
</dbReference>
<dbReference type="SUPFAM" id="SSF49785">
    <property type="entry name" value="Galactose-binding domain-like"/>
    <property type="match status" value="1"/>
</dbReference>
<dbReference type="HOGENOM" id="CLU_005015_5_0_9"/>
<dbReference type="InterPro" id="IPR050887">
    <property type="entry name" value="Beta-mannosidase_GH2"/>
</dbReference>
<dbReference type="Gene3D" id="2.60.120.260">
    <property type="entry name" value="Galactose-binding domain-like"/>
    <property type="match status" value="1"/>
</dbReference>
<feature type="domain" description="Glycoside hydrolase family 2 catalytic" evidence="8">
    <location>
        <begin position="315"/>
        <end position="463"/>
    </location>
</feature>
<keyword evidence="4" id="KW-0732">Signal</keyword>
<evidence type="ECO:0000256" key="4">
    <source>
        <dbReference type="ARBA" id="ARBA00022729"/>
    </source>
</evidence>
<dbReference type="KEGG" id="hor:Hore_15570"/>
<evidence type="ECO:0000256" key="1">
    <source>
        <dbReference type="ARBA" id="ARBA00000829"/>
    </source>
</evidence>
<proteinExistence type="inferred from homology"/>
<evidence type="ECO:0000256" key="5">
    <source>
        <dbReference type="ARBA" id="ARBA00022801"/>
    </source>
</evidence>
<comment type="similarity">
    <text evidence="2">Belongs to the glycosyl hydrolase 2 family.</text>
</comment>
<gene>
    <name evidence="10" type="ordered locus">Hore_15570</name>
</gene>
<dbReference type="Pfam" id="PF02836">
    <property type="entry name" value="Glyco_hydro_2_C"/>
    <property type="match status" value="1"/>
</dbReference>
<dbReference type="EMBL" id="CP001098">
    <property type="protein sequence ID" value="ACL70306.1"/>
    <property type="molecule type" value="Genomic_DNA"/>
</dbReference>
<dbReference type="InterPro" id="IPR008979">
    <property type="entry name" value="Galactose-bd-like_sf"/>
</dbReference>
<dbReference type="AlphaFoldDB" id="B8CYD7"/>
<keyword evidence="6" id="KW-0326">Glycosidase</keyword>
<sequence length="744" mass="88162">MDGAIIELNGNWLIKHDPEDKLEKEGIMYRDSIETAGWNRIEVPSHWQNQGYDYQGVVWYLKEFKVENDRLDDNRKAFLNFKGVDYRCQVWLNGVYFGTHEGDFDSFEFEVSDFLKQENRLLVKVESYVDRRPEFKTTLKGGNYHWDCLPVKQQGLKDCPEVPSASNPQYPNPVVNPGGIWKPVFLEITEPFRVEELFITPEFKGSQKEVELYIKGKVYNWTDDPVSCQGNIKLIPDNFRGDSFVKDIDLYLTPGYNYISLKMELNRPELWWTWDLGNPNLYRFELKLNDENDRQIIKYTRLIGIRKVEKGSNWELYLNGKRFFARGTNYLSDHYLSRTDKERYDTDIEMMVEANMNMVRVFSHMEKDYFYEECDRRGILVFQDLPFQWGYEPDPVIIERARSISERFVKKLYNHPSIFLWCCHSESRYHDYNKLDRIVEATIRKIDPGRPVWRDSVIMTSGEPPEYFGSLDEFEDYVSANISVHWVGWYWGEIGDAEYYNPLFITEFGTQSLPGIESLKKFIPEEKLWPPDWDEYRYRGFQTNIYQENMGSFPEKLEDLVRITQDYQHKFYKKHIEALRRKKYRNVNGLLQFHFVNTWPAIDWSIIDYYRKPKKAYFTVKDAFKPVLVSFTAIFNQGSVEARAWVVNDYHHSLEDLTLRWEITGKEEHINKEVEIPVIEADLAGIIAREIISGDFKEIRVRGELIDKSGKVLSANKDTLIPLKKYKYVERVDGVKVNRKADAI</sequence>
<keyword evidence="11" id="KW-1185">Reference proteome</keyword>
<dbReference type="GO" id="GO:0005975">
    <property type="term" value="P:carbohydrate metabolic process"/>
    <property type="evidence" value="ECO:0007669"/>
    <property type="project" value="InterPro"/>
</dbReference>
<feature type="domain" description="Beta-mannosidase-like galactose-binding" evidence="9">
    <location>
        <begin position="59"/>
        <end position="147"/>
    </location>
</feature>
<keyword evidence="5 10" id="KW-0378">Hydrolase</keyword>
<evidence type="ECO:0000313" key="11">
    <source>
        <dbReference type="Proteomes" id="UP000000719"/>
    </source>
</evidence>
<dbReference type="STRING" id="373903.Hore_15570"/>
<dbReference type="eggNOG" id="COG3250">
    <property type="taxonomic scope" value="Bacteria"/>
</dbReference>
<dbReference type="CAZy" id="GH2">
    <property type="family name" value="Glycoside Hydrolase Family 2"/>
</dbReference>
<evidence type="ECO:0000259" key="9">
    <source>
        <dbReference type="Pfam" id="PF22666"/>
    </source>
</evidence>
<evidence type="ECO:0000256" key="2">
    <source>
        <dbReference type="ARBA" id="ARBA00007401"/>
    </source>
</evidence>
<dbReference type="Gene3D" id="2.60.40.10">
    <property type="entry name" value="Immunoglobulins"/>
    <property type="match status" value="1"/>
</dbReference>
<dbReference type="InterPro" id="IPR006103">
    <property type="entry name" value="Glyco_hydro_2_cat"/>
</dbReference>
<dbReference type="Proteomes" id="UP000000719">
    <property type="component" value="Chromosome"/>
</dbReference>
<evidence type="ECO:0000256" key="6">
    <source>
        <dbReference type="ARBA" id="ARBA00023295"/>
    </source>
</evidence>
<dbReference type="Gene3D" id="3.20.20.80">
    <property type="entry name" value="Glycosidases"/>
    <property type="match status" value="1"/>
</dbReference>
<organism evidence="10 11">
    <name type="scientific">Halothermothrix orenii (strain H 168 / OCM 544 / DSM 9562)</name>
    <dbReference type="NCBI Taxonomy" id="373903"/>
    <lineage>
        <taxon>Bacteria</taxon>
        <taxon>Bacillati</taxon>
        <taxon>Bacillota</taxon>
        <taxon>Clostridia</taxon>
        <taxon>Halanaerobiales</taxon>
        <taxon>Halothermotrichaceae</taxon>
        <taxon>Halothermothrix</taxon>
    </lineage>
</organism>
<evidence type="ECO:0000256" key="3">
    <source>
        <dbReference type="ARBA" id="ARBA00012754"/>
    </source>
</evidence>
<evidence type="ECO:0000259" key="7">
    <source>
        <dbReference type="Pfam" id="PF00703"/>
    </source>
</evidence>
<name>B8CYD7_HALOH</name>
<dbReference type="InterPro" id="IPR054593">
    <property type="entry name" value="Beta-mannosidase-like_N2"/>
</dbReference>
<dbReference type="InterPro" id="IPR006102">
    <property type="entry name" value="Ig-like_GH2"/>
</dbReference>